<keyword evidence="1" id="KW-0472">Membrane</keyword>
<sequence>MVFFRIADIADSNDPLNITKLPAPVRTRPASLLERSGEATRARLRSSCDRCVGLAIVFGLLILVIAQVVDNFGRVCAPAHLQIVLLAAAVTLRVLHALAELLTLQL</sequence>
<feature type="transmembrane region" description="Helical" evidence="1">
    <location>
        <begin position="81"/>
        <end position="104"/>
    </location>
</feature>
<evidence type="ECO:0000313" key="2">
    <source>
        <dbReference type="EMBL" id="KJA14382.1"/>
    </source>
</evidence>
<evidence type="ECO:0000313" key="3">
    <source>
        <dbReference type="Proteomes" id="UP000054270"/>
    </source>
</evidence>
<evidence type="ECO:0000256" key="1">
    <source>
        <dbReference type="SAM" id="Phobius"/>
    </source>
</evidence>
<feature type="transmembrane region" description="Helical" evidence="1">
    <location>
        <begin position="51"/>
        <end position="69"/>
    </location>
</feature>
<accession>A0A0D2KIC5</accession>
<keyword evidence="3" id="KW-1185">Reference proteome</keyword>
<dbReference type="Proteomes" id="UP000054270">
    <property type="component" value="Unassembled WGS sequence"/>
</dbReference>
<keyword evidence="1" id="KW-1133">Transmembrane helix</keyword>
<dbReference type="AlphaFoldDB" id="A0A0D2KIC5"/>
<gene>
    <name evidence="2" type="ORF">HYPSUDRAFT_208732</name>
</gene>
<protein>
    <submittedName>
        <fullName evidence="2">Uncharacterized protein</fullName>
    </submittedName>
</protein>
<dbReference type="EMBL" id="KN817681">
    <property type="protein sequence ID" value="KJA14382.1"/>
    <property type="molecule type" value="Genomic_DNA"/>
</dbReference>
<keyword evidence="1" id="KW-0812">Transmembrane</keyword>
<reference evidence="3" key="1">
    <citation type="submission" date="2014-04" db="EMBL/GenBank/DDBJ databases">
        <title>Evolutionary Origins and Diversification of the Mycorrhizal Mutualists.</title>
        <authorList>
            <consortium name="DOE Joint Genome Institute"/>
            <consortium name="Mycorrhizal Genomics Consortium"/>
            <person name="Kohler A."/>
            <person name="Kuo A."/>
            <person name="Nagy L.G."/>
            <person name="Floudas D."/>
            <person name="Copeland A."/>
            <person name="Barry K.W."/>
            <person name="Cichocki N."/>
            <person name="Veneault-Fourrey C."/>
            <person name="LaButti K."/>
            <person name="Lindquist E.A."/>
            <person name="Lipzen A."/>
            <person name="Lundell T."/>
            <person name="Morin E."/>
            <person name="Murat C."/>
            <person name="Riley R."/>
            <person name="Ohm R."/>
            <person name="Sun H."/>
            <person name="Tunlid A."/>
            <person name="Henrissat B."/>
            <person name="Grigoriev I.V."/>
            <person name="Hibbett D.S."/>
            <person name="Martin F."/>
        </authorList>
    </citation>
    <scope>NUCLEOTIDE SEQUENCE [LARGE SCALE GENOMIC DNA]</scope>
    <source>
        <strain evidence="3">FD-334 SS-4</strain>
    </source>
</reference>
<name>A0A0D2KIC5_HYPSF</name>
<organism evidence="2 3">
    <name type="scientific">Hypholoma sublateritium (strain FD-334 SS-4)</name>
    <dbReference type="NCBI Taxonomy" id="945553"/>
    <lineage>
        <taxon>Eukaryota</taxon>
        <taxon>Fungi</taxon>
        <taxon>Dikarya</taxon>
        <taxon>Basidiomycota</taxon>
        <taxon>Agaricomycotina</taxon>
        <taxon>Agaricomycetes</taxon>
        <taxon>Agaricomycetidae</taxon>
        <taxon>Agaricales</taxon>
        <taxon>Agaricineae</taxon>
        <taxon>Strophariaceae</taxon>
        <taxon>Hypholoma</taxon>
    </lineage>
</organism>
<proteinExistence type="predicted"/>